<evidence type="ECO:0000313" key="1">
    <source>
        <dbReference type="EMBL" id="AIC11561.1"/>
    </source>
</evidence>
<protein>
    <submittedName>
        <fullName evidence="1">Uncharacterized protein</fullName>
    </submittedName>
</protein>
<name>A0A060HDT3_XYLFS</name>
<evidence type="ECO:0000313" key="2">
    <source>
        <dbReference type="Proteomes" id="UP000027215"/>
    </source>
</evidence>
<dbReference type="HOGENOM" id="CLU_3241675_0_0_6"/>
<proteinExistence type="predicted"/>
<reference evidence="1 2" key="1">
    <citation type="submission" date="2013-08" db="EMBL/GenBank/DDBJ databases">
        <authorList>
            <person name="Stouthamer R."/>
            <person name="Nunney L."/>
        </authorList>
    </citation>
    <scope>NUCLEOTIDE SEQUENCE [LARGE SCALE GENOMIC DNA]</scope>
    <source>
        <strain evidence="2">ann-1</strain>
    </source>
</reference>
<dbReference type="EMBL" id="CP006696">
    <property type="protein sequence ID" value="AIC11561.1"/>
    <property type="molecule type" value="Genomic_DNA"/>
</dbReference>
<dbReference type="AlphaFoldDB" id="A0A060HDT3"/>
<accession>A0A060HDT3</accession>
<organism evidence="1 2">
    <name type="scientific">Xylella fastidiosa subsp. sandyi Ann-1</name>
    <dbReference type="NCBI Taxonomy" id="155920"/>
    <lineage>
        <taxon>Bacteria</taxon>
        <taxon>Pseudomonadati</taxon>
        <taxon>Pseudomonadota</taxon>
        <taxon>Gammaproteobacteria</taxon>
        <taxon>Lysobacterales</taxon>
        <taxon>Lysobacteraceae</taxon>
        <taxon>Xylella</taxon>
    </lineage>
</organism>
<gene>
    <name evidence="1" type="ORF">D934_11095</name>
</gene>
<dbReference type="KEGG" id="xfs:D934_11095"/>
<sequence length="43" mass="4989">MAKISINPGNDKFPGIQFKPFEEQIIIQIVHLLYRADTIMETK</sequence>
<dbReference type="Proteomes" id="UP000027215">
    <property type="component" value="Chromosome"/>
</dbReference>